<accession>A0A0R2HPG2</accession>
<sequence length="232" mass="26500">MEVEMDSLYGKNTIKNLFGNEKLVDLILDNHTVKIKSEVIKVASKKTLIEENTIHDSFYFIKEGIFVLKKGNQIVDLIGESSVIGLYDLFIGEKSSLGVMSLTSAVLVKIKKEELLAILFSIQEGAIFHINYMHSTLNSLISHRNLLGLPLKKRILKVMEKIAINFGVEDQDYYYLPKEMTTRIVANYCNCNVNTITKIFKEFVAKEFLLSTSKPYILNRKKIEGYFSISKE</sequence>
<dbReference type="InterPro" id="IPR014710">
    <property type="entry name" value="RmlC-like_jellyroll"/>
</dbReference>
<dbReference type="Gene3D" id="1.10.10.10">
    <property type="entry name" value="Winged helix-like DNA-binding domain superfamily/Winged helix DNA-binding domain"/>
    <property type="match status" value="1"/>
</dbReference>
<dbReference type="EMBL" id="JQBS01000035">
    <property type="protein sequence ID" value="KRN54752.1"/>
    <property type="molecule type" value="Genomic_DNA"/>
</dbReference>
<dbReference type="InterPro" id="IPR000595">
    <property type="entry name" value="cNMP-bd_dom"/>
</dbReference>
<feature type="domain" description="Cyclic nucleotide-binding" evidence="1">
    <location>
        <begin position="46"/>
        <end position="119"/>
    </location>
</feature>
<evidence type="ECO:0000259" key="1">
    <source>
        <dbReference type="PROSITE" id="PS50042"/>
    </source>
</evidence>
<evidence type="ECO:0000313" key="2">
    <source>
        <dbReference type="EMBL" id="KRN54752.1"/>
    </source>
</evidence>
<dbReference type="Proteomes" id="UP000051658">
    <property type="component" value="Unassembled WGS sequence"/>
</dbReference>
<keyword evidence="3" id="KW-1185">Reference proteome</keyword>
<name>A0A0R2HPG2_CARDV</name>
<dbReference type="Pfam" id="PF00027">
    <property type="entry name" value="cNMP_binding"/>
    <property type="match status" value="1"/>
</dbReference>
<dbReference type="SUPFAM" id="SSF51206">
    <property type="entry name" value="cAMP-binding domain-like"/>
    <property type="match status" value="1"/>
</dbReference>
<dbReference type="PATRIC" id="fig|1449336.4.peg.2377"/>
<dbReference type="eggNOG" id="COG0664">
    <property type="taxonomic scope" value="Bacteria"/>
</dbReference>
<comment type="caution">
    <text evidence="2">The sequence shown here is derived from an EMBL/GenBank/DDBJ whole genome shotgun (WGS) entry which is preliminary data.</text>
</comment>
<dbReference type="InterPro" id="IPR018490">
    <property type="entry name" value="cNMP-bd_dom_sf"/>
</dbReference>
<reference evidence="2 3" key="1">
    <citation type="journal article" date="2015" name="Genome Announc.">
        <title>Expanding the biotechnology potential of lactobacilli through comparative genomics of 213 strains and associated genera.</title>
        <authorList>
            <person name="Sun Z."/>
            <person name="Harris H.M."/>
            <person name="McCann A."/>
            <person name="Guo C."/>
            <person name="Argimon S."/>
            <person name="Zhang W."/>
            <person name="Yang X."/>
            <person name="Jeffery I.B."/>
            <person name="Cooney J.C."/>
            <person name="Kagawa T.F."/>
            <person name="Liu W."/>
            <person name="Song Y."/>
            <person name="Salvetti E."/>
            <person name="Wrobel A."/>
            <person name="Rasinkangas P."/>
            <person name="Parkhill J."/>
            <person name="Rea M.C."/>
            <person name="O'Sullivan O."/>
            <person name="Ritari J."/>
            <person name="Douillard F.P."/>
            <person name="Paul Ross R."/>
            <person name="Yang R."/>
            <person name="Briner A.E."/>
            <person name="Felis G.E."/>
            <person name="de Vos W.M."/>
            <person name="Barrangou R."/>
            <person name="Klaenhammer T.R."/>
            <person name="Caufield P.W."/>
            <person name="Cui Y."/>
            <person name="Zhang H."/>
            <person name="O'Toole P.W."/>
        </authorList>
    </citation>
    <scope>NUCLEOTIDE SEQUENCE [LARGE SCALE GENOMIC DNA]</scope>
    <source>
        <strain evidence="2 3">DSM 20623</strain>
    </source>
</reference>
<dbReference type="CDD" id="cd00038">
    <property type="entry name" value="CAP_ED"/>
    <property type="match status" value="1"/>
</dbReference>
<dbReference type="AlphaFoldDB" id="A0A0R2HPG2"/>
<organism evidence="2 3">
    <name type="scientific">Carnobacterium divergens DSM 20623</name>
    <dbReference type="NCBI Taxonomy" id="1449336"/>
    <lineage>
        <taxon>Bacteria</taxon>
        <taxon>Bacillati</taxon>
        <taxon>Bacillota</taxon>
        <taxon>Bacilli</taxon>
        <taxon>Lactobacillales</taxon>
        <taxon>Carnobacteriaceae</taxon>
        <taxon>Carnobacterium</taxon>
    </lineage>
</organism>
<protein>
    <recommendedName>
        <fullName evidence="1">Cyclic nucleotide-binding domain-containing protein</fullName>
    </recommendedName>
</protein>
<dbReference type="PROSITE" id="PS50042">
    <property type="entry name" value="CNMP_BINDING_3"/>
    <property type="match status" value="1"/>
</dbReference>
<dbReference type="InterPro" id="IPR036388">
    <property type="entry name" value="WH-like_DNA-bd_sf"/>
</dbReference>
<evidence type="ECO:0000313" key="3">
    <source>
        <dbReference type="Proteomes" id="UP000051658"/>
    </source>
</evidence>
<proteinExistence type="predicted"/>
<dbReference type="Gene3D" id="2.60.120.10">
    <property type="entry name" value="Jelly Rolls"/>
    <property type="match status" value="1"/>
</dbReference>
<gene>
    <name evidence="2" type="ORF">IV74_GL002339</name>
</gene>